<keyword evidence="1" id="KW-0533">Nickel</keyword>
<evidence type="ECO:0000256" key="3">
    <source>
        <dbReference type="ARBA" id="ARBA00022833"/>
    </source>
</evidence>
<sequence length="114" mass="12313">MHELGIVFYIADEVRDVALANGATSVASVTVELGEVSGVVPRLLQDAWRWCADREDLLRDCELVMEEESAVTLCEDCGTRYGTVAHGRTCPACGSPHTHLEQGSGVVIREIAVV</sequence>
<dbReference type="InterPro" id="IPR000688">
    <property type="entry name" value="HypA/HybF"/>
</dbReference>
<dbReference type="EMBL" id="BQKC01000001">
    <property type="protein sequence ID" value="GJM55773.1"/>
    <property type="molecule type" value="Genomic_DNA"/>
</dbReference>
<dbReference type="AlphaFoldDB" id="A0AAV5B689"/>
<keyword evidence="5" id="KW-1185">Reference proteome</keyword>
<organism evidence="4 5">
    <name type="scientific">Granulimonas faecalis</name>
    <dbReference type="NCBI Taxonomy" id="2894155"/>
    <lineage>
        <taxon>Bacteria</taxon>
        <taxon>Bacillati</taxon>
        <taxon>Actinomycetota</taxon>
        <taxon>Coriobacteriia</taxon>
        <taxon>Coriobacteriales</taxon>
        <taxon>Kribbibacteriaceae</taxon>
        <taxon>Granulimonas</taxon>
    </lineage>
</organism>
<proteinExistence type="predicted"/>
<evidence type="ECO:0000313" key="4">
    <source>
        <dbReference type="EMBL" id="GJM55773.1"/>
    </source>
</evidence>
<dbReference type="PIRSF" id="PIRSF004761">
    <property type="entry name" value="Hydrgn_mat_HypA"/>
    <property type="match status" value="1"/>
</dbReference>
<dbReference type="PANTHER" id="PTHR34535">
    <property type="entry name" value="HYDROGENASE MATURATION FACTOR HYPA"/>
    <property type="match status" value="1"/>
</dbReference>
<keyword evidence="2" id="KW-0479">Metal-binding</keyword>
<dbReference type="RefSeq" id="WP_135978742.1">
    <property type="nucleotide sequence ID" value="NZ_BQKC01000001.1"/>
</dbReference>
<comment type="caution">
    <text evidence="4">The sequence shown here is derived from an EMBL/GenBank/DDBJ whole genome shotgun (WGS) entry which is preliminary data.</text>
</comment>
<keyword evidence="3" id="KW-0862">Zinc</keyword>
<protein>
    <recommendedName>
        <fullName evidence="6">Hydrogenase maturation factor HypA</fullName>
    </recommendedName>
</protein>
<reference evidence="4" key="1">
    <citation type="journal article" date="2022" name="Int. J. Syst. Evol. Microbiol.">
        <title>Granulimonas faecalis gen. nov., sp. nov., and Leptogranulimonas caecicola gen. nov., sp. nov., novel lactate-producing Atopobiaceae bacteria isolated from mouse intestines, and an emended description of the family Atopobiaceae.</title>
        <authorList>
            <person name="Morinaga K."/>
            <person name="Kusada H."/>
            <person name="Sakamoto S."/>
            <person name="Murakami T."/>
            <person name="Toyoda A."/>
            <person name="Mori H."/>
            <person name="Meng X.Y."/>
            <person name="Takashino M."/>
            <person name="Murotomi K."/>
            <person name="Tamaki H."/>
        </authorList>
    </citation>
    <scope>NUCLEOTIDE SEQUENCE</scope>
    <source>
        <strain evidence="4">OPF53</strain>
    </source>
</reference>
<dbReference type="Proteomes" id="UP001055025">
    <property type="component" value="Unassembled WGS sequence"/>
</dbReference>
<evidence type="ECO:0000256" key="1">
    <source>
        <dbReference type="ARBA" id="ARBA00022596"/>
    </source>
</evidence>
<evidence type="ECO:0000256" key="2">
    <source>
        <dbReference type="ARBA" id="ARBA00022723"/>
    </source>
</evidence>
<evidence type="ECO:0008006" key="6">
    <source>
        <dbReference type="Google" id="ProtNLM"/>
    </source>
</evidence>
<evidence type="ECO:0000313" key="5">
    <source>
        <dbReference type="Proteomes" id="UP001055025"/>
    </source>
</evidence>
<dbReference type="PANTHER" id="PTHR34535:SF3">
    <property type="entry name" value="HYDROGENASE MATURATION FACTOR HYPA"/>
    <property type="match status" value="1"/>
</dbReference>
<gene>
    <name evidence="4" type="ORF">ATOP_14280</name>
</gene>
<dbReference type="Pfam" id="PF01155">
    <property type="entry name" value="HypA"/>
    <property type="match status" value="1"/>
</dbReference>
<dbReference type="GO" id="GO:0051604">
    <property type="term" value="P:protein maturation"/>
    <property type="evidence" value="ECO:0007669"/>
    <property type="project" value="InterPro"/>
</dbReference>
<dbReference type="Gene3D" id="3.30.2320.80">
    <property type="match status" value="1"/>
</dbReference>
<dbReference type="GO" id="GO:0008270">
    <property type="term" value="F:zinc ion binding"/>
    <property type="evidence" value="ECO:0007669"/>
    <property type="project" value="TreeGrafter"/>
</dbReference>
<accession>A0AAV5B689</accession>
<name>A0AAV5B689_9ACTN</name>
<dbReference type="GO" id="GO:0016151">
    <property type="term" value="F:nickel cation binding"/>
    <property type="evidence" value="ECO:0007669"/>
    <property type="project" value="InterPro"/>
</dbReference>